<dbReference type="EMBL" id="SAUW01000032">
    <property type="protein sequence ID" value="RWR05953.1"/>
    <property type="molecule type" value="Genomic_DNA"/>
</dbReference>
<evidence type="ECO:0000313" key="13">
    <source>
        <dbReference type="Proteomes" id="UP000284451"/>
    </source>
</evidence>
<proteinExistence type="inferred from homology"/>
<comment type="subunit">
    <text evidence="9">Homodimer.</text>
</comment>
<dbReference type="Gene3D" id="3.30.1490.190">
    <property type="match status" value="1"/>
</dbReference>
<evidence type="ECO:0000313" key="12">
    <source>
        <dbReference type="EMBL" id="RWR27537.1"/>
    </source>
</evidence>
<feature type="binding site" evidence="8">
    <location>
        <position position="92"/>
    </location>
    <ligand>
        <name>Fe cation</name>
        <dbReference type="ChEBI" id="CHEBI:24875"/>
    </ligand>
</feature>
<dbReference type="EMBL" id="SAUY01000031">
    <property type="protein sequence ID" value="RWR27537.1"/>
    <property type="molecule type" value="Genomic_DNA"/>
</dbReference>
<protein>
    <recommendedName>
        <fullName evidence="9">Ferric uptake regulation protein</fullName>
    </recommendedName>
</protein>
<accession>A0A443IL88</accession>
<gene>
    <name evidence="9" type="primary">fur</name>
    <name evidence="12" type="ORF">D2T29_18435</name>
    <name evidence="11" type="ORF">D2T31_16900</name>
    <name evidence="10" type="ORF">D2T33_19180</name>
</gene>
<evidence type="ECO:0000313" key="15">
    <source>
        <dbReference type="Proteomes" id="UP000285710"/>
    </source>
</evidence>
<dbReference type="InterPro" id="IPR043135">
    <property type="entry name" value="Fur_C"/>
</dbReference>
<dbReference type="PANTHER" id="PTHR33202">
    <property type="entry name" value="ZINC UPTAKE REGULATION PROTEIN"/>
    <property type="match status" value="1"/>
</dbReference>
<evidence type="ECO:0000313" key="11">
    <source>
        <dbReference type="EMBL" id="RWR27331.1"/>
    </source>
</evidence>
<keyword evidence="8 9" id="KW-0408">Iron</keyword>
<dbReference type="SUPFAM" id="SSF46785">
    <property type="entry name" value="Winged helix' DNA-binding domain"/>
    <property type="match status" value="1"/>
</dbReference>
<keyword evidence="9" id="KW-0963">Cytoplasm</keyword>
<dbReference type="InterPro" id="IPR036388">
    <property type="entry name" value="WH-like_DNA-bd_sf"/>
</dbReference>
<comment type="subcellular location">
    <subcellularLocation>
        <location evidence="9">Cytoplasm</location>
    </subcellularLocation>
</comment>
<dbReference type="PANTHER" id="PTHR33202:SF7">
    <property type="entry name" value="FERRIC UPTAKE REGULATION PROTEIN"/>
    <property type="match status" value="1"/>
</dbReference>
<accession>A0A443K3J3</accession>
<dbReference type="Pfam" id="PF01475">
    <property type="entry name" value="FUR"/>
    <property type="match status" value="1"/>
</dbReference>
<dbReference type="RefSeq" id="WP_128233609.1">
    <property type="nucleotide sequence ID" value="NZ_SAUW01000032.1"/>
</dbReference>
<dbReference type="GO" id="GO:0008270">
    <property type="term" value="F:zinc ion binding"/>
    <property type="evidence" value="ECO:0007669"/>
    <property type="project" value="TreeGrafter"/>
</dbReference>
<evidence type="ECO:0000256" key="7">
    <source>
        <dbReference type="ARBA" id="ARBA00023163"/>
    </source>
</evidence>
<name>A0A443K3J3_9RHOB</name>
<evidence type="ECO:0000256" key="6">
    <source>
        <dbReference type="ARBA" id="ARBA00023125"/>
    </source>
</evidence>
<evidence type="ECO:0000256" key="8">
    <source>
        <dbReference type="PIRSR" id="PIRSR602481-2"/>
    </source>
</evidence>
<evidence type="ECO:0000256" key="4">
    <source>
        <dbReference type="ARBA" id="ARBA00022833"/>
    </source>
</evidence>
<comment type="cofactor">
    <cofactor evidence="8">
        <name>Mn(2+)</name>
        <dbReference type="ChEBI" id="CHEBI:29035"/>
    </cofactor>
    <cofactor evidence="8">
        <name>Fe(2+)</name>
        <dbReference type="ChEBI" id="CHEBI:29033"/>
    </cofactor>
    <text evidence="8">Binds 1 Mn(2+) or Fe(2+) ion per subunit.</text>
</comment>
<keyword evidence="6 9" id="KW-0238">DNA-binding</keyword>
<keyword evidence="5 9" id="KW-0805">Transcription regulation</keyword>
<dbReference type="InterPro" id="IPR002481">
    <property type="entry name" value="FUR"/>
</dbReference>
<dbReference type="GO" id="GO:1900376">
    <property type="term" value="P:regulation of secondary metabolite biosynthetic process"/>
    <property type="evidence" value="ECO:0007669"/>
    <property type="project" value="TreeGrafter"/>
</dbReference>
<dbReference type="GO" id="GO:0045892">
    <property type="term" value="P:negative regulation of DNA-templated transcription"/>
    <property type="evidence" value="ECO:0007669"/>
    <property type="project" value="TreeGrafter"/>
</dbReference>
<evidence type="ECO:0000256" key="3">
    <source>
        <dbReference type="ARBA" id="ARBA00022723"/>
    </source>
</evidence>
<accession>A0A443K427</accession>
<reference evidence="13 14" key="2">
    <citation type="submission" date="2019-01" db="EMBL/GenBank/DDBJ databases">
        <authorList>
            <person name="Li Y."/>
        </authorList>
    </citation>
    <scope>NUCLEOTIDE SEQUENCE [LARGE SCALE GENOMIC DNA]</scope>
    <source>
        <strain evidence="12 13">07D10-4-3</strain>
        <strain evidence="10 15">2D-5</strain>
        <strain evidence="11 14">D19-10-3-21</strain>
    </source>
</reference>
<dbReference type="CDD" id="cd07153">
    <property type="entry name" value="Fur_like"/>
    <property type="match status" value="1"/>
</dbReference>
<evidence type="ECO:0000256" key="9">
    <source>
        <dbReference type="RuleBase" id="RU364037"/>
    </source>
</evidence>
<evidence type="ECO:0000256" key="2">
    <source>
        <dbReference type="ARBA" id="ARBA00022491"/>
    </source>
</evidence>
<keyword evidence="3 8" id="KW-0479">Metal-binding</keyword>
<dbReference type="EMBL" id="SAUX01000022">
    <property type="protein sequence ID" value="RWR27331.1"/>
    <property type="molecule type" value="Genomic_DNA"/>
</dbReference>
<dbReference type="GO" id="GO:0000976">
    <property type="term" value="F:transcription cis-regulatory region binding"/>
    <property type="evidence" value="ECO:0007669"/>
    <property type="project" value="TreeGrafter"/>
</dbReference>
<dbReference type="GO" id="GO:0003700">
    <property type="term" value="F:DNA-binding transcription factor activity"/>
    <property type="evidence" value="ECO:0007669"/>
    <property type="project" value="UniProtKB-UniRule"/>
</dbReference>
<reference evidence="13 14" key="1">
    <citation type="submission" date="2019-01" db="EMBL/GenBank/DDBJ databases">
        <title>Sinorhodobacter populi sp. nov. isolated from the symptomatic bark tissue of Populus euramericana canker.</title>
        <authorList>
            <person name="Xu G."/>
        </authorList>
    </citation>
    <scope>NUCLEOTIDE SEQUENCE [LARGE SCALE GENOMIC DNA]</scope>
    <source>
        <strain evidence="12 13">07D10-4-3</strain>
        <strain evidence="10 15">2D-5</strain>
        <strain evidence="11 14">D19-10-3-21</strain>
    </source>
</reference>
<comment type="caution">
    <text evidence="11">The sequence shown here is derived from an EMBL/GenBank/DDBJ whole genome shotgun (WGS) entry which is preliminary data.</text>
</comment>
<dbReference type="InterPro" id="IPR036390">
    <property type="entry name" value="WH_DNA-bd_sf"/>
</dbReference>
<keyword evidence="4 9" id="KW-0862">Zinc</keyword>
<dbReference type="GO" id="GO:0005737">
    <property type="term" value="C:cytoplasm"/>
    <property type="evidence" value="ECO:0007669"/>
    <property type="project" value="UniProtKB-SubCell"/>
</dbReference>
<dbReference type="Proteomes" id="UP000285710">
    <property type="component" value="Unassembled WGS sequence"/>
</dbReference>
<dbReference type="Gene3D" id="1.10.10.10">
    <property type="entry name" value="Winged helix-like DNA-binding domain superfamily/Winged helix DNA-binding domain"/>
    <property type="match status" value="1"/>
</dbReference>
<dbReference type="Proteomes" id="UP000284451">
    <property type="component" value="Unassembled WGS sequence"/>
</dbReference>
<organism evidence="11 14">
    <name type="scientific">Paenirhodobacter populi</name>
    <dbReference type="NCBI Taxonomy" id="2306993"/>
    <lineage>
        <taxon>Bacteria</taxon>
        <taxon>Pseudomonadati</taxon>
        <taxon>Pseudomonadota</taxon>
        <taxon>Alphaproteobacteria</taxon>
        <taxon>Rhodobacterales</taxon>
        <taxon>Rhodobacter group</taxon>
        <taxon>Paenirhodobacter</taxon>
    </lineage>
</organism>
<evidence type="ECO:0000256" key="5">
    <source>
        <dbReference type="ARBA" id="ARBA00023015"/>
    </source>
</evidence>
<dbReference type="Proteomes" id="UP000285295">
    <property type="component" value="Unassembled WGS sequence"/>
</dbReference>
<dbReference type="FunFam" id="1.10.10.10:FF:000051">
    <property type="entry name" value="Fur family transcriptional regulator"/>
    <property type="match status" value="1"/>
</dbReference>
<sequence length="141" mass="15754">MSNGSNEFAQALREAGLKVTQQRVALLAILMESTDHPNAEEIFVRVRALDDSVSLATVYRTLSTLEEAGLVQRLTFENEPARFEITPASQHDHLVDVDSGEVIELPSEELNRIRQVLADRLGYEIVSLHSFIRARKKPAAN</sequence>
<comment type="similarity">
    <text evidence="1 9">Belongs to the Fur family.</text>
</comment>
<keyword evidence="7 9" id="KW-0804">Transcription</keyword>
<evidence type="ECO:0000313" key="10">
    <source>
        <dbReference type="EMBL" id="RWR05953.1"/>
    </source>
</evidence>
<dbReference type="AlphaFoldDB" id="A0A443K3J3"/>
<dbReference type="OrthoDB" id="8659436at2"/>
<evidence type="ECO:0000313" key="14">
    <source>
        <dbReference type="Proteomes" id="UP000285295"/>
    </source>
</evidence>
<keyword evidence="15" id="KW-1185">Reference proteome</keyword>
<keyword evidence="2 9" id="KW-0678">Repressor</keyword>
<evidence type="ECO:0000256" key="1">
    <source>
        <dbReference type="ARBA" id="ARBA00007957"/>
    </source>
</evidence>